<comment type="caution">
    <text evidence="2">The sequence shown here is derived from an EMBL/GenBank/DDBJ whole genome shotgun (WGS) entry which is preliminary data.</text>
</comment>
<dbReference type="AlphaFoldDB" id="A0A427BAR8"/>
<dbReference type="PANTHER" id="PTHR37226:SF4">
    <property type="entry name" value="GOLGIN FAMILY A PROTEIN"/>
    <property type="match status" value="1"/>
</dbReference>
<keyword evidence="1" id="KW-0175">Coiled coil</keyword>
<feature type="coiled-coil region" evidence="1">
    <location>
        <begin position="79"/>
        <end position="166"/>
    </location>
</feature>
<evidence type="ECO:0000256" key="1">
    <source>
        <dbReference type="SAM" id="Coils"/>
    </source>
</evidence>
<evidence type="ECO:0000313" key="2">
    <source>
        <dbReference type="EMBL" id="RRT85592.1"/>
    </source>
</evidence>
<protein>
    <submittedName>
        <fullName evidence="2">Uncharacterized protein</fullName>
    </submittedName>
</protein>
<accession>A0A427BAR8</accession>
<dbReference type="Proteomes" id="UP000287651">
    <property type="component" value="Unassembled WGS sequence"/>
</dbReference>
<gene>
    <name evidence="2" type="ORF">B296_00005417</name>
</gene>
<name>A0A427BAR8_ENSVE</name>
<sequence>MHLVTFPLHHHPALFCSYLLPPSSSKLLITYVSDPPSPHHHLHAAAPSPLLLVHRCSPPPLTGERVRTTMGGVASKCSYAKHRKKTKELRAKVLALEEEIKEMKRVREHEARAFERHAAAFASKEAEWEQERRKHREEASKLGKRLKEEEDRIRCLEEEMAAGRGDKEWFRLGTDYLVEHMKEEQARREEAVEKWKQLYLAIKTELDDLIQRTRQGNISHSLEIGAETEQRIAGSYKEYGFNAWMIHKRMKGTGHRSQLTSATNLCLDLLVRSSFSPTPSQAHTITFGCALHMKEYCIHVH</sequence>
<evidence type="ECO:0000313" key="3">
    <source>
        <dbReference type="Proteomes" id="UP000287651"/>
    </source>
</evidence>
<dbReference type="PANTHER" id="PTHR37226">
    <property type="entry name" value="GOLGIN FAMILY A PROTEIN"/>
    <property type="match status" value="1"/>
</dbReference>
<organism evidence="2 3">
    <name type="scientific">Ensete ventricosum</name>
    <name type="common">Abyssinian banana</name>
    <name type="synonym">Musa ensete</name>
    <dbReference type="NCBI Taxonomy" id="4639"/>
    <lineage>
        <taxon>Eukaryota</taxon>
        <taxon>Viridiplantae</taxon>
        <taxon>Streptophyta</taxon>
        <taxon>Embryophyta</taxon>
        <taxon>Tracheophyta</taxon>
        <taxon>Spermatophyta</taxon>
        <taxon>Magnoliopsida</taxon>
        <taxon>Liliopsida</taxon>
        <taxon>Zingiberales</taxon>
        <taxon>Musaceae</taxon>
        <taxon>Ensete</taxon>
    </lineage>
</organism>
<reference evidence="2 3" key="1">
    <citation type="journal article" date="2014" name="Agronomy (Basel)">
        <title>A Draft Genome Sequence for Ensete ventricosum, the Drought-Tolerant Tree Against Hunger.</title>
        <authorList>
            <person name="Harrison J."/>
            <person name="Moore K.A."/>
            <person name="Paszkiewicz K."/>
            <person name="Jones T."/>
            <person name="Grant M."/>
            <person name="Ambacheew D."/>
            <person name="Muzemil S."/>
            <person name="Studholme D.J."/>
        </authorList>
    </citation>
    <scope>NUCLEOTIDE SEQUENCE [LARGE SCALE GENOMIC DNA]</scope>
</reference>
<dbReference type="EMBL" id="AMZH03000091">
    <property type="protein sequence ID" value="RRT85592.1"/>
    <property type="molecule type" value="Genomic_DNA"/>
</dbReference>
<proteinExistence type="predicted"/>